<protein>
    <recommendedName>
        <fullName evidence="2">DUF8207 domain-containing protein</fullName>
    </recommendedName>
</protein>
<reference evidence="3 4" key="1">
    <citation type="submission" date="2015-09" db="EMBL/GenBank/DDBJ databases">
        <title>Trachymyrmex cornetzi WGS genome.</title>
        <authorList>
            <person name="Nygaard S."/>
            <person name="Hu H."/>
            <person name="Boomsma J."/>
            <person name="Zhang G."/>
        </authorList>
    </citation>
    <scope>NUCLEOTIDE SEQUENCE [LARGE SCALE GENOMIC DNA]</scope>
    <source>
        <strain evidence="3">Tcor2-1</strain>
        <tissue evidence="3">Whole body</tissue>
    </source>
</reference>
<dbReference type="PANTHER" id="PTHR35374:SF1">
    <property type="entry name" value="PROTEIN KINASE DOMAIN-CONTAINING PROTEIN"/>
    <property type="match status" value="1"/>
</dbReference>
<organism evidence="3 4">
    <name type="scientific">Trachymyrmex cornetzi</name>
    <dbReference type="NCBI Taxonomy" id="471704"/>
    <lineage>
        <taxon>Eukaryota</taxon>
        <taxon>Metazoa</taxon>
        <taxon>Ecdysozoa</taxon>
        <taxon>Arthropoda</taxon>
        <taxon>Hexapoda</taxon>
        <taxon>Insecta</taxon>
        <taxon>Pterygota</taxon>
        <taxon>Neoptera</taxon>
        <taxon>Endopterygota</taxon>
        <taxon>Hymenoptera</taxon>
        <taxon>Apocrita</taxon>
        <taxon>Aculeata</taxon>
        <taxon>Formicoidea</taxon>
        <taxon>Formicidae</taxon>
        <taxon>Myrmicinae</taxon>
        <taxon>Trachymyrmex</taxon>
    </lineage>
</organism>
<evidence type="ECO:0000259" key="2">
    <source>
        <dbReference type="Pfam" id="PF26634"/>
    </source>
</evidence>
<evidence type="ECO:0000256" key="1">
    <source>
        <dbReference type="SAM" id="MobiDB-lite"/>
    </source>
</evidence>
<dbReference type="EMBL" id="KQ979127">
    <property type="protein sequence ID" value="KYN22502.1"/>
    <property type="molecule type" value="Genomic_DNA"/>
</dbReference>
<dbReference type="Proteomes" id="UP000078492">
    <property type="component" value="Unassembled WGS sequence"/>
</dbReference>
<dbReference type="AlphaFoldDB" id="A0A151JBM0"/>
<feature type="domain" description="DUF8207" evidence="2">
    <location>
        <begin position="146"/>
        <end position="246"/>
    </location>
</feature>
<feature type="compositionally biased region" description="Polar residues" evidence="1">
    <location>
        <begin position="100"/>
        <end position="110"/>
    </location>
</feature>
<dbReference type="Pfam" id="PF26634">
    <property type="entry name" value="DUF8207"/>
    <property type="match status" value="1"/>
</dbReference>
<gene>
    <name evidence="3" type="ORF">ALC57_05099</name>
</gene>
<evidence type="ECO:0000313" key="4">
    <source>
        <dbReference type="Proteomes" id="UP000078492"/>
    </source>
</evidence>
<dbReference type="InterPro" id="IPR058520">
    <property type="entry name" value="DUF8207"/>
</dbReference>
<evidence type="ECO:0000313" key="3">
    <source>
        <dbReference type="EMBL" id="KYN22502.1"/>
    </source>
</evidence>
<keyword evidence="4" id="KW-1185">Reference proteome</keyword>
<proteinExistence type="predicted"/>
<feature type="region of interest" description="Disordered" evidence="1">
    <location>
        <begin position="60"/>
        <end position="110"/>
    </location>
</feature>
<dbReference type="PANTHER" id="PTHR35374">
    <property type="entry name" value="CYCLIN-DEPENDENT KINASE 11A-LIKE"/>
    <property type="match status" value="1"/>
</dbReference>
<feature type="compositionally biased region" description="Basic residues" evidence="1">
    <location>
        <begin position="72"/>
        <end position="82"/>
    </location>
</feature>
<accession>A0A151JBM0</accession>
<name>A0A151JBM0_9HYME</name>
<sequence length="323" mass="36592">MVGTKSLSERERTAKLIAKTRASIRKKYRALKTGIMEKEIILEKQLKPIIEPLKQIAGNTAREGKPVETKFMKSKRKNKQPKQQKQVTPFDSQDEEVFETGNNSSLETSVRQALNTPQGRQRLQSQLGPLGQVYVNTLLIGNARNEIDLVYGVYFDENGTMLGKKKFDLDTDDTIIIDGERYKGTPGLYELIFKKIPNNAIYTENDKQTYKHILLTTNAHRRDNNARMPIKSNKGHKYKNIIAPLLVTRSVSGTSIGSGIKTNISSAVRLAENEIDYVHWDDPNELVDRLQLLDTSRRAGNNAHDNEILSIIEKFREAGLIIN</sequence>
<feature type="compositionally biased region" description="Basic and acidic residues" evidence="1">
    <location>
        <begin position="62"/>
        <end position="71"/>
    </location>
</feature>